<accession>A0A9P0D3A4</accession>
<dbReference type="InterPro" id="IPR003034">
    <property type="entry name" value="SAP_dom"/>
</dbReference>
<dbReference type="Proteomes" id="UP001153636">
    <property type="component" value="Chromosome 3"/>
</dbReference>
<dbReference type="SUPFAM" id="SSF68906">
    <property type="entry name" value="SAP domain"/>
    <property type="match status" value="1"/>
</dbReference>
<keyword evidence="1" id="KW-0175">Coiled coil</keyword>
<dbReference type="AlphaFoldDB" id="A0A9P0D3A4"/>
<organism evidence="3 4">
    <name type="scientific">Psylliodes chrysocephalus</name>
    <dbReference type="NCBI Taxonomy" id="3402493"/>
    <lineage>
        <taxon>Eukaryota</taxon>
        <taxon>Metazoa</taxon>
        <taxon>Ecdysozoa</taxon>
        <taxon>Arthropoda</taxon>
        <taxon>Hexapoda</taxon>
        <taxon>Insecta</taxon>
        <taxon>Pterygota</taxon>
        <taxon>Neoptera</taxon>
        <taxon>Endopterygota</taxon>
        <taxon>Coleoptera</taxon>
        <taxon>Polyphaga</taxon>
        <taxon>Cucujiformia</taxon>
        <taxon>Chrysomeloidea</taxon>
        <taxon>Chrysomelidae</taxon>
        <taxon>Galerucinae</taxon>
        <taxon>Alticini</taxon>
        <taxon>Psylliodes</taxon>
    </lineage>
</organism>
<dbReference type="InterPro" id="IPR036361">
    <property type="entry name" value="SAP_dom_sf"/>
</dbReference>
<evidence type="ECO:0000313" key="3">
    <source>
        <dbReference type="EMBL" id="CAH1109076.1"/>
    </source>
</evidence>
<gene>
    <name evidence="3" type="ORF">PSYICH_LOCUS9587</name>
</gene>
<name>A0A9P0D3A4_9CUCU</name>
<dbReference type="EMBL" id="OV651815">
    <property type="protein sequence ID" value="CAH1109076.1"/>
    <property type="molecule type" value="Genomic_DNA"/>
</dbReference>
<dbReference type="PROSITE" id="PS50800">
    <property type="entry name" value="SAP"/>
    <property type="match status" value="1"/>
</dbReference>
<dbReference type="OrthoDB" id="79455at2759"/>
<keyword evidence="4" id="KW-1185">Reference proteome</keyword>
<feature type="coiled-coil region" evidence="1">
    <location>
        <begin position="84"/>
        <end position="121"/>
    </location>
</feature>
<evidence type="ECO:0000313" key="4">
    <source>
        <dbReference type="Proteomes" id="UP001153636"/>
    </source>
</evidence>
<evidence type="ECO:0000259" key="2">
    <source>
        <dbReference type="PROSITE" id="PS50800"/>
    </source>
</evidence>
<proteinExistence type="predicted"/>
<reference evidence="3" key="1">
    <citation type="submission" date="2022-01" db="EMBL/GenBank/DDBJ databases">
        <authorList>
            <person name="King R."/>
        </authorList>
    </citation>
    <scope>NUCLEOTIDE SEQUENCE</scope>
</reference>
<protein>
    <recommendedName>
        <fullName evidence="2">SAP domain-containing protein</fullName>
    </recommendedName>
</protein>
<sequence length="160" mass="19084">MLKELKLQEVRETLGKRGHDKTGLKLTLLNRLEEALINEGEDPETYEEGGMDEGAEGEIMRTQERLETENRDEKMMKFMETIMNRSMEKIKKKMEESRESIEKMEKKIDSLSKVVEKWFEDDDKIIQELKNRQDVTEVAFLTQEERMFDFQANLQEETRQ</sequence>
<evidence type="ECO:0000256" key="1">
    <source>
        <dbReference type="SAM" id="Coils"/>
    </source>
</evidence>
<feature type="domain" description="SAP" evidence="2">
    <location>
        <begin position="2"/>
        <end position="36"/>
    </location>
</feature>